<feature type="compositionally biased region" description="Low complexity" evidence="1">
    <location>
        <begin position="268"/>
        <end position="280"/>
    </location>
</feature>
<feature type="domain" description="Fibronectin type-III" evidence="3">
    <location>
        <begin position="1090"/>
        <end position="1184"/>
    </location>
</feature>
<feature type="transmembrane region" description="Helical" evidence="2">
    <location>
        <begin position="1402"/>
        <end position="1420"/>
    </location>
</feature>
<feature type="region of interest" description="Disordered" evidence="1">
    <location>
        <begin position="229"/>
        <end position="362"/>
    </location>
</feature>
<feature type="compositionally biased region" description="Polar residues" evidence="1">
    <location>
        <begin position="349"/>
        <end position="360"/>
    </location>
</feature>
<dbReference type="PANTHER" id="PTHR46957">
    <property type="entry name" value="CYTOKINE RECEPTOR"/>
    <property type="match status" value="1"/>
</dbReference>
<reference evidence="5" key="1">
    <citation type="submission" date="2016-11" db="UniProtKB">
        <authorList>
            <consortium name="WormBaseParasite"/>
        </authorList>
    </citation>
    <scope>IDENTIFICATION</scope>
</reference>
<dbReference type="Pfam" id="PF00041">
    <property type="entry name" value="fn3"/>
    <property type="match status" value="2"/>
</dbReference>
<dbReference type="CDD" id="cd00063">
    <property type="entry name" value="FN3"/>
    <property type="match status" value="5"/>
</dbReference>
<evidence type="ECO:0000313" key="4">
    <source>
        <dbReference type="Proteomes" id="UP000095282"/>
    </source>
</evidence>
<dbReference type="PROSITE" id="PS50853">
    <property type="entry name" value="FN3"/>
    <property type="match status" value="5"/>
</dbReference>
<feature type="compositionally biased region" description="Low complexity" evidence="1">
    <location>
        <begin position="238"/>
        <end position="253"/>
    </location>
</feature>
<feature type="domain" description="Fibronectin type-III" evidence="3">
    <location>
        <begin position="612"/>
        <end position="704"/>
    </location>
</feature>
<dbReference type="STRING" id="1561998.A0A1I7T5U1"/>
<dbReference type="Gene3D" id="2.60.40.10">
    <property type="entry name" value="Immunoglobulins"/>
    <property type="match status" value="4"/>
</dbReference>
<dbReference type="SUPFAM" id="SSF49265">
    <property type="entry name" value="Fibronectin type III"/>
    <property type="match status" value="3"/>
</dbReference>
<keyword evidence="2" id="KW-0472">Membrane</keyword>
<evidence type="ECO:0000256" key="1">
    <source>
        <dbReference type="SAM" id="MobiDB-lite"/>
    </source>
</evidence>
<dbReference type="InterPro" id="IPR003961">
    <property type="entry name" value="FN3_dom"/>
</dbReference>
<evidence type="ECO:0000259" key="3">
    <source>
        <dbReference type="PROSITE" id="PS50853"/>
    </source>
</evidence>
<feature type="compositionally biased region" description="Basic and acidic residues" evidence="1">
    <location>
        <begin position="311"/>
        <end position="323"/>
    </location>
</feature>
<sequence>MSEDGSCDPAAVTNESIKKEFFRKILEAYSGSNSGASRGEVKSSAASDDGGSTSSQQSPEEYPSPAPSNTPPDSMASLQAESPTGDEDTANDGEQSTEGTSVAATSERASPEVSIWHAEHGYHFVPYEGELPRAPHAFLFVHVPEGEVLQFQRPTDGVTFGSLEGPGTVRMVGTQAMLSQPLPLTLRDNLQCHQFLDEEGILRHVVLSHATSDNSGQSSQELNVPQLVGGKNLSNAMGGVPQQQNGQGPSKNSGRGGHHSNGNGRGNYGNVNGNGNQRYGNNGGFNHNDYGHRNNGYKNGNGRGGKHGGKNRGDYQGKPRSEYVNHNNHYNNNAPPPLPELNANHDQGRQGNHPENNVDQNVVMPNGQNRKPKGQMSLLGEPAGVPLNEMHMKMPPVYLPPPPLYQQQGMPVNMTEAQDIPMGMVPMVMNGEMNGNKMQQVIMQDQMIPGTSMGMLPQAYGIPPPGMMIVPSETQFNNNKWMPFSNTNNDEGIRQCLTKLEAPKDANCLTTEAEFKLNPLNVTHFEVPGNSRQYYPIDLNEITYHASIYDTSDKLLSTAQVELKKFRDDLMFRVQSLHPNVSYKISVQAAIVSRGLYGEPTKKHTFRTAPGRPDPPKAFIVDRGQHFFTMKWDAATNNGVFVNLYHVYVHEDELGNGRMLQTADEKIEIPRLNPKTTYTVRVNARNALGESLTGAKFKVKTKPDSAPGTPQKMIGAAETHSKLRILWDGNPSCTYTVEMYNIKTGRGDYACEEIHSDTASIPNLEPDSDFQVRVLAKNDEGACYSQYMNFSTPQESSSDEGPHRQPAPPSFNRYVDHAPEMVWRSYGQPQHDYCYIVEGSTLKDPDNFVEMYRGNFVSLAVLEETMHFIRVTNVYQKGVRSPPSERALIPRDYSRFRPERVQNVKVTLQNGGNILVEWTKVNPENLPPSAKLIYFAQRCDSNDNPVLGVGNENHGVFENVPGETKVAIQVRAVVCYNNTMIYGDWCNPIHITTPRGPPPPVINVKFDSKTSTLYWECLDQSNDLQFVAKVLHLPSKNNILKVTTKSRNAVIDAVQPGEKYGAALISQTSVGRTPKQTAVEFVVPPLKPTAPSNVTLSQVRIDGCVISWKASEANGARIVGYVVRLMENRELFREHFVAGIDTETNYKLALTDLKSNTDYSITVAAKNSVGFSEKIAVLVKTQPDPPSLPEIYCDCEPTYLKFHWDHVTSSPSILYKLVRVNEHGQKMSVYEGENNQVKVKNLQENTRYSFKLRVLDKISGADSWTSVFHFSTTVAPPPTVKKSPTNSLVRGKTHSYRIEWQNTLPQDSRHDQFYRLQYVDALIPGAKWETAYEGKATSYVMDTEPFKGALHVRVLCVRKEKTGELKGSPSPVGYIANIPPPVEEVEIDEEPTGNRFLDTHNVLFISFCLLVCAILGVTFFDELINFMYGLVAPASPRHSPSSYRSP</sequence>
<dbReference type="InterPro" id="IPR050713">
    <property type="entry name" value="RTP_Phos/Ushers"/>
</dbReference>
<dbReference type="InterPro" id="IPR036116">
    <property type="entry name" value="FN3_sf"/>
</dbReference>
<keyword evidence="2" id="KW-0812">Transmembrane</keyword>
<dbReference type="GO" id="GO:0016020">
    <property type="term" value="C:membrane"/>
    <property type="evidence" value="ECO:0007669"/>
    <property type="project" value="UniProtKB-SubCell"/>
</dbReference>
<keyword evidence="4" id="KW-1185">Reference proteome</keyword>
<feature type="region of interest" description="Disordered" evidence="1">
    <location>
        <begin position="29"/>
        <end position="110"/>
    </location>
</feature>
<dbReference type="InterPro" id="IPR013783">
    <property type="entry name" value="Ig-like_fold"/>
</dbReference>
<dbReference type="eggNOG" id="ENOG502QRT8">
    <property type="taxonomic scope" value="Eukaryota"/>
</dbReference>
<feature type="domain" description="Fibronectin type-III" evidence="3">
    <location>
        <begin position="1185"/>
        <end position="1276"/>
    </location>
</feature>
<accession>A0A1I7T5U1</accession>
<feature type="domain" description="Fibronectin type-III" evidence="3">
    <location>
        <begin position="900"/>
        <end position="996"/>
    </location>
</feature>
<dbReference type="Proteomes" id="UP000095282">
    <property type="component" value="Unplaced"/>
</dbReference>
<keyword evidence="2" id="KW-1133">Transmembrane helix</keyword>
<feature type="compositionally biased region" description="Polar residues" evidence="1">
    <location>
        <begin position="92"/>
        <end position="108"/>
    </location>
</feature>
<proteinExistence type="predicted"/>
<evidence type="ECO:0000313" key="5">
    <source>
        <dbReference type="WBParaSite" id="Csp11.Scaffold515.g2683.t1"/>
    </source>
</evidence>
<evidence type="ECO:0000256" key="2">
    <source>
        <dbReference type="SAM" id="Phobius"/>
    </source>
</evidence>
<name>A0A1I7T5U1_9PELO</name>
<feature type="domain" description="Fibronectin type-III" evidence="3">
    <location>
        <begin position="706"/>
        <end position="795"/>
    </location>
</feature>
<feature type="compositionally biased region" description="Low complexity" evidence="1">
    <location>
        <begin position="43"/>
        <end position="61"/>
    </location>
</feature>
<protein>
    <submittedName>
        <fullName evidence="5">Fibronectin type-III domain-containing protein</fullName>
    </submittedName>
</protein>
<dbReference type="PANTHER" id="PTHR46957:SF3">
    <property type="entry name" value="CYTOKINE RECEPTOR"/>
    <property type="match status" value="1"/>
</dbReference>
<dbReference type="WBParaSite" id="Csp11.Scaffold515.g2683.t1">
    <property type="protein sequence ID" value="Csp11.Scaffold515.g2683.t1"/>
    <property type="gene ID" value="Csp11.Scaffold515.g2683"/>
</dbReference>
<dbReference type="SMART" id="SM00060">
    <property type="entry name" value="FN3"/>
    <property type="match status" value="6"/>
</dbReference>
<organism evidence="4 5">
    <name type="scientific">Caenorhabditis tropicalis</name>
    <dbReference type="NCBI Taxonomy" id="1561998"/>
    <lineage>
        <taxon>Eukaryota</taxon>
        <taxon>Metazoa</taxon>
        <taxon>Ecdysozoa</taxon>
        <taxon>Nematoda</taxon>
        <taxon>Chromadorea</taxon>
        <taxon>Rhabditida</taxon>
        <taxon>Rhabditina</taxon>
        <taxon>Rhabditomorpha</taxon>
        <taxon>Rhabditoidea</taxon>
        <taxon>Rhabditidae</taxon>
        <taxon>Peloderinae</taxon>
        <taxon>Caenorhabditis</taxon>
    </lineage>
</organism>